<evidence type="ECO:0000313" key="2">
    <source>
        <dbReference type="EMBL" id="MPC35019.1"/>
    </source>
</evidence>
<gene>
    <name evidence="2" type="ORF">E2C01_028426</name>
</gene>
<name>A0A5B7EPF7_PORTR</name>
<keyword evidence="1" id="KW-1133">Transmembrane helix</keyword>
<proteinExistence type="predicted"/>
<sequence length="63" mass="6965">MEGGSESVTTVTSVTFLLVAQIVGLPLHCFFLGRFRTFRGRVASSSLPDEDEEVEECVEEVEK</sequence>
<dbReference type="EMBL" id="VSRR010003178">
    <property type="protein sequence ID" value="MPC35019.1"/>
    <property type="molecule type" value="Genomic_DNA"/>
</dbReference>
<dbReference type="AlphaFoldDB" id="A0A5B7EPF7"/>
<keyword evidence="1" id="KW-0812">Transmembrane</keyword>
<evidence type="ECO:0000256" key="1">
    <source>
        <dbReference type="SAM" id="Phobius"/>
    </source>
</evidence>
<feature type="transmembrane region" description="Helical" evidence="1">
    <location>
        <begin position="12"/>
        <end position="32"/>
    </location>
</feature>
<accession>A0A5B7EPF7</accession>
<reference evidence="2 3" key="1">
    <citation type="submission" date="2019-05" db="EMBL/GenBank/DDBJ databases">
        <title>Another draft genome of Portunus trituberculatus and its Hox gene families provides insights of decapod evolution.</title>
        <authorList>
            <person name="Jeong J.-H."/>
            <person name="Song I."/>
            <person name="Kim S."/>
            <person name="Choi T."/>
            <person name="Kim D."/>
            <person name="Ryu S."/>
            <person name="Kim W."/>
        </authorList>
    </citation>
    <scope>NUCLEOTIDE SEQUENCE [LARGE SCALE GENOMIC DNA]</scope>
    <source>
        <tissue evidence="2">Muscle</tissue>
    </source>
</reference>
<keyword evidence="1" id="KW-0472">Membrane</keyword>
<comment type="caution">
    <text evidence="2">The sequence shown here is derived from an EMBL/GenBank/DDBJ whole genome shotgun (WGS) entry which is preliminary data.</text>
</comment>
<dbReference type="Proteomes" id="UP000324222">
    <property type="component" value="Unassembled WGS sequence"/>
</dbReference>
<evidence type="ECO:0000313" key="3">
    <source>
        <dbReference type="Proteomes" id="UP000324222"/>
    </source>
</evidence>
<keyword evidence="3" id="KW-1185">Reference proteome</keyword>
<organism evidence="2 3">
    <name type="scientific">Portunus trituberculatus</name>
    <name type="common">Swimming crab</name>
    <name type="synonym">Neptunus trituberculatus</name>
    <dbReference type="NCBI Taxonomy" id="210409"/>
    <lineage>
        <taxon>Eukaryota</taxon>
        <taxon>Metazoa</taxon>
        <taxon>Ecdysozoa</taxon>
        <taxon>Arthropoda</taxon>
        <taxon>Crustacea</taxon>
        <taxon>Multicrustacea</taxon>
        <taxon>Malacostraca</taxon>
        <taxon>Eumalacostraca</taxon>
        <taxon>Eucarida</taxon>
        <taxon>Decapoda</taxon>
        <taxon>Pleocyemata</taxon>
        <taxon>Brachyura</taxon>
        <taxon>Eubrachyura</taxon>
        <taxon>Portunoidea</taxon>
        <taxon>Portunidae</taxon>
        <taxon>Portuninae</taxon>
        <taxon>Portunus</taxon>
    </lineage>
</organism>
<protein>
    <submittedName>
        <fullName evidence="2">Uncharacterized protein</fullName>
    </submittedName>
</protein>